<dbReference type="AlphaFoldDB" id="K0TIT8"/>
<evidence type="ECO:0000313" key="3">
    <source>
        <dbReference type="Proteomes" id="UP000266841"/>
    </source>
</evidence>
<reference evidence="2 3" key="1">
    <citation type="journal article" date="2012" name="Genome Biol.">
        <title>Genome and low-iron response of an oceanic diatom adapted to chronic iron limitation.</title>
        <authorList>
            <person name="Lommer M."/>
            <person name="Specht M."/>
            <person name="Roy A.S."/>
            <person name="Kraemer L."/>
            <person name="Andreson R."/>
            <person name="Gutowska M.A."/>
            <person name="Wolf J."/>
            <person name="Bergner S.V."/>
            <person name="Schilhabel M.B."/>
            <person name="Klostermeier U.C."/>
            <person name="Beiko R.G."/>
            <person name="Rosenstiel P."/>
            <person name="Hippler M."/>
            <person name="Laroche J."/>
        </authorList>
    </citation>
    <scope>NUCLEOTIDE SEQUENCE [LARGE SCALE GENOMIC DNA]</scope>
    <source>
        <strain evidence="2 3">CCMP1005</strain>
    </source>
</reference>
<proteinExistence type="predicted"/>
<keyword evidence="3" id="KW-1185">Reference proteome</keyword>
<dbReference type="Proteomes" id="UP000266841">
    <property type="component" value="Unassembled WGS sequence"/>
</dbReference>
<protein>
    <submittedName>
        <fullName evidence="2">Uncharacterized protein</fullName>
    </submittedName>
</protein>
<accession>K0TIT8</accession>
<keyword evidence="1" id="KW-0472">Membrane</keyword>
<dbReference type="EMBL" id="AGNL01001428">
    <property type="protein sequence ID" value="EJK77004.1"/>
    <property type="molecule type" value="Genomic_DNA"/>
</dbReference>
<name>K0TIT8_THAOC</name>
<evidence type="ECO:0000313" key="2">
    <source>
        <dbReference type="EMBL" id="EJK77004.1"/>
    </source>
</evidence>
<feature type="transmembrane region" description="Helical" evidence="1">
    <location>
        <begin position="517"/>
        <end position="539"/>
    </location>
</feature>
<comment type="caution">
    <text evidence="2">The sequence shown here is derived from an EMBL/GenBank/DDBJ whole genome shotgun (WGS) entry which is preliminary data.</text>
</comment>
<sequence length="552" mass="58434">MTPVTRTSSFLATKPAQRLPDKVRDGLYTAGPTAVAGAINSEPVVSLVVVDPRGVVSELYAPHAEVLANGTIVVSGSSSPVYLSCLSVTLQCGTFPLIKSSADLSDSERPYFGAIDTNHPNLRRSHWKTQRMDDIATPVLGAGLSFYVRDGSEGTLEVAGYDLTDDSDMTAIDSVVAPIAPAVAAWMKSMGLAYSSTEGGEDGVRVVHAEASAGLYATSCVKPVSRAEDVPLITTILPGHADLNFSDTYLSPFVATSPLRVGAPRYATVQAAFGGSERTAPGSTAPVPGGMDMGQFASLLGSAMGETLEKTLSPAEKAEQKSLDRGSTALALLNVVGTYDRETCTVKDLRLTPDTKSWKEVLTEPSAKARVAEAQIHFARALEAHTEGDLNPLNTGRLGLSVLDPAVVEAIVHGHFVQNYTSRSESDKSVGFLHFGDFGPDEAKRIVKAAKAAAEGKESSRAPVLAHAVTTLDGLAKSMSVWIGVVQSIKFNDAQHIAITVSICCDIYEMLVTDKDVVAWVWAHFAFLLFSSPFLFLPVDFPSRAATGRSDG</sequence>
<organism evidence="2 3">
    <name type="scientific">Thalassiosira oceanica</name>
    <name type="common">Marine diatom</name>
    <dbReference type="NCBI Taxonomy" id="159749"/>
    <lineage>
        <taxon>Eukaryota</taxon>
        <taxon>Sar</taxon>
        <taxon>Stramenopiles</taxon>
        <taxon>Ochrophyta</taxon>
        <taxon>Bacillariophyta</taxon>
        <taxon>Coscinodiscophyceae</taxon>
        <taxon>Thalassiosirophycidae</taxon>
        <taxon>Thalassiosirales</taxon>
        <taxon>Thalassiosiraceae</taxon>
        <taxon>Thalassiosira</taxon>
    </lineage>
</organism>
<gene>
    <name evidence="2" type="ORF">THAOC_01194</name>
</gene>
<keyword evidence="1" id="KW-0812">Transmembrane</keyword>
<evidence type="ECO:0000256" key="1">
    <source>
        <dbReference type="SAM" id="Phobius"/>
    </source>
</evidence>
<keyword evidence="1" id="KW-1133">Transmembrane helix</keyword>